<keyword evidence="2" id="KW-1185">Reference proteome</keyword>
<evidence type="ECO:0000313" key="1">
    <source>
        <dbReference type="EMBL" id="CAK0870105.1"/>
    </source>
</evidence>
<protein>
    <recommendedName>
        <fullName evidence="3">DNA-directed RNA polymerase</fullName>
    </recommendedName>
</protein>
<dbReference type="EMBL" id="CAUYUJ010016926">
    <property type="protein sequence ID" value="CAK0870105.1"/>
    <property type="molecule type" value="Genomic_DNA"/>
</dbReference>
<gene>
    <name evidence="1" type="ORF">PCOR1329_LOCUS56298</name>
</gene>
<organism evidence="1 2">
    <name type="scientific">Prorocentrum cordatum</name>
    <dbReference type="NCBI Taxonomy" id="2364126"/>
    <lineage>
        <taxon>Eukaryota</taxon>
        <taxon>Sar</taxon>
        <taxon>Alveolata</taxon>
        <taxon>Dinophyceae</taxon>
        <taxon>Prorocentrales</taxon>
        <taxon>Prorocentraceae</taxon>
        <taxon>Prorocentrum</taxon>
    </lineage>
</organism>
<comment type="caution">
    <text evidence="1">The sequence shown here is derived from an EMBL/GenBank/DDBJ whole genome shotgun (WGS) entry which is preliminary data.</text>
</comment>
<sequence>MHDRHGRPSAEQLMRKIAPALEPRCVPAVRALAENCTCSCKICGRFEKPAAHPKTGGITARAVNDIVSMYSFEVKMCRCFIHFSVSKLGSIDVHPLSCEDRSQQQR</sequence>
<dbReference type="Proteomes" id="UP001189429">
    <property type="component" value="Unassembled WGS sequence"/>
</dbReference>
<name>A0ABN9VAS0_9DINO</name>
<proteinExistence type="predicted"/>
<reference evidence="1" key="1">
    <citation type="submission" date="2023-10" db="EMBL/GenBank/DDBJ databases">
        <authorList>
            <person name="Chen Y."/>
            <person name="Shah S."/>
            <person name="Dougan E. K."/>
            <person name="Thang M."/>
            <person name="Chan C."/>
        </authorList>
    </citation>
    <scope>NUCLEOTIDE SEQUENCE [LARGE SCALE GENOMIC DNA]</scope>
</reference>
<accession>A0ABN9VAS0</accession>
<evidence type="ECO:0000313" key="2">
    <source>
        <dbReference type="Proteomes" id="UP001189429"/>
    </source>
</evidence>
<evidence type="ECO:0008006" key="3">
    <source>
        <dbReference type="Google" id="ProtNLM"/>
    </source>
</evidence>